<dbReference type="InterPro" id="IPR042201">
    <property type="entry name" value="FH2_Formin_sf"/>
</dbReference>
<dbReference type="SMART" id="SM00498">
    <property type="entry name" value="FH2"/>
    <property type="match status" value="1"/>
</dbReference>
<reference evidence="3 4" key="1">
    <citation type="submission" date="2024-02" db="EMBL/GenBank/DDBJ databases">
        <authorList>
            <person name="Chen Y."/>
            <person name="Shah S."/>
            <person name="Dougan E. K."/>
            <person name="Thang M."/>
            <person name="Chan C."/>
        </authorList>
    </citation>
    <scope>NUCLEOTIDE SEQUENCE [LARGE SCALE GENOMIC DNA]</scope>
</reference>
<dbReference type="SUPFAM" id="SSF101447">
    <property type="entry name" value="Formin homology 2 domain (FH2 domain)"/>
    <property type="match status" value="1"/>
</dbReference>
<evidence type="ECO:0000256" key="1">
    <source>
        <dbReference type="SAM" id="MobiDB-lite"/>
    </source>
</evidence>
<feature type="compositionally biased region" description="Basic and acidic residues" evidence="1">
    <location>
        <begin position="166"/>
        <end position="175"/>
    </location>
</feature>
<feature type="compositionally biased region" description="Basic and acidic residues" evidence="1">
    <location>
        <begin position="221"/>
        <end position="245"/>
    </location>
</feature>
<accession>A0ABP0SKZ5</accession>
<feature type="compositionally biased region" description="Gly residues" evidence="1">
    <location>
        <begin position="281"/>
        <end position="313"/>
    </location>
</feature>
<feature type="region of interest" description="Disordered" evidence="1">
    <location>
        <begin position="108"/>
        <end position="325"/>
    </location>
</feature>
<organism evidence="3 4">
    <name type="scientific">Durusdinium trenchii</name>
    <dbReference type="NCBI Taxonomy" id="1381693"/>
    <lineage>
        <taxon>Eukaryota</taxon>
        <taxon>Sar</taxon>
        <taxon>Alveolata</taxon>
        <taxon>Dinophyceae</taxon>
        <taxon>Suessiales</taxon>
        <taxon>Symbiodiniaceae</taxon>
        <taxon>Durusdinium</taxon>
    </lineage>
</organism>
<dbReference type="Gene3D" id="1.20.58.2220">
    <property type="entry name" value="Formin, FH2 domain"/>
    <property type="match status" value="1"/>
</dbReference>
<proteinExistence type="predicted"/>
<feature type="compositionally biased region" description="Pro residues" evidence="1">
    <location>
        <begin position="259"/>
        <end position="280"/>
    </location>
</feature>
<feature type="region of interest" description="Disordered" evidence="1">
    <location>
        <begin position="783"/>
        <end position="803"/>
    </location>
</feature>
<evidence type="ECO:0000313" key="3">
    <source>
        <dbReference type="EMBL" id="CAK9113068.1"/>
    </source>
</evidence>
<keyword evidence="4" id="KW-1185">Reference proteome</keyword>
<dbReference type="PANTHER" id="PTHR45920:SF7">
    <property type="entry name" value="FORMIN-G"/>
    <property type="match status" value="1"/>
</dbReference>
<dbReference type="EMBL" id="CAXAMN010027805">
    <property type="protein sequence ID" value="CAK9113068.1"/>
    <property type="molecule type" value="Genomic_DNA"/>
</dbReference>
<evidence type="ECO:0000313" key="4">
    <source>
        <dbReference type="Proteomes" id="UP001642484"/>
    </source>
</evidence>
<dbReference type="PANTHER" id="PTHR45920">
    <property type="entry name" value="FORMIN HOMOLOGY 2 DOMAIN CONTAINING, ISOFORM I"/>
    <property type="match status" value="1"/>
</dbReference>
<gene>
    <name evidence="3" type="ORF">CCMP2556_LOCUS52360</name>
</gene>
<evidence type="ECO:0000259" key="2">
    <source>
        <dbReference type="PROSITE" id="PS51444"/>
    </source>
</evidence>
<sequence>MPLVQVTRQQKSLGFHPVLLKTADFRGLHSASSTGHEHLVELLTPQVEQIDGAELETLSIKQMPQKDWLVQALLDQDMGPDEAQTAIAQLDMIFRLAEVAKAMPDLMGQLGAPTPRAPSQETEPPVVEASPKSGELLWRTPKHFSSRKDPPATRAQGAAEDTDSVPEVKAEERKFGHTGSQHKMLLRGVATSPAVSPHLRQDPAAEAKGPPKGPGKGKAAQTEEAKESKEETKEEAKEEPKEGAPKGKGPKGPAKGKGPPAPGGKGPPAPAGKGPAPPGGKGPAPAGKGGPAAGGKAGKAGKGAKGGAGGGSGETKPVVKPSQPMKPLWWSKMIFGAQLKKGESIWDEVKDDMEKLPLEELTERFSKSAAAREKPKKEKAEGKKEELKSLRIITDPQIVVGKEASLKKLPEPTEVARALDELDDTVLNPELLQVVKDNACPTPAQMKELGEARTKNPNVPLALPESFMWVIGQMPAYQQRIDCWSFAMTYKEQHATYHTALSDFLQVVECFQESEMLPTLLGIILAVGNYLNGGTNRGQADGFDIESLAKLEGIKDATGKDIRHFIFDLFLNRMTEQSTQFVEELMPCMVNMNRRISKDSDGVEKLDKSAKIAFEDFDLCVTALHSEFVQKHEMMQMILSYFEDPADPFKLQMPKIYLEAKDKLDELNTLKDTAKAQVLKWFKVQAMKSNEFCLLWDNLLIPANMIINADMKMKKEFMLPTFCQNKPFSAEDLQILWSFKEFDGKRTVKKKTKERRRRRFSQRLRDGAEAAAAAEAKAAGAAAPAEGAPAVAPGVTPAGSFSA</sequence>
<protein>
    <recommendedName>
        <fullName evidence="2">FH2 domain-containing protein</fullName>
    </recommendedName>
</protein>
<dbReference type="Pfam" id="PF02181">
    <property type="entry name" value="FH2"/>
    <property type="match status" value="1"/>
</dbReference>
<feature type="domain" description="FH2" evidence="2">
    <location>
        <begin position="315"/>
        <end position="732"/>
    </location>
</feature>
<dbReference type="Proteomes" id="UP001642484">
    <property type="component" value="Unassembled WGS sequence"/>
</dbReference>
<dbReference type="PROSITE" id="PS51444">
    <property type="entry name" value="FH2"/>
    <property type="match status" value="1"/>
</dbReference>
<name>A0ABP0SKZ5_9DINO</name>
<comment type="caution">
    <text evidence="3">The sequence shown here is derived from an EMBL/GenBank/DDBJ whole genome shotgun (WGS) entry which is preliminary data.</text>
</comment>
<dbReference type="InterPro" id="IPR015425">
    <property type="entry name" value="FH2_Formin"/>
</dbReference>